<dbReference type="Proteomes" id="UP000218810">
    <property type="component" value="Unassembled WGS sequence"/>
</dbReference>
<feature type="transmembrane region" description="Helical" evidence="1">
    <location>
        <begin position="33"/>
        <end position="56"/>
    </location>
</feature>
<keyword evidence="1" id="KW-0472">Membrane</keyword>
<feature type="transmembrane region" description="Helical" evidence="1">
    <location>
        <begin position="94"/>
        <end position="111"/>
    </location>
</feature>
<accession>A0A2A2WRN3</accession>
<proteinExistence type="predicted"/>
<organism evidence="2 3">
    <name type="scientific">Dietzia natronolimnaea</name>
    <dbReference type="NCBI Taxonomy" id="161920"/>
    <lineage>
        <taxon>Bacteria</taxon>
        <taxon>Bacillati</taxon>
        <taxon>Actinomycetota</taxon>
        <taxon>Actinomycetes</taxon>
        <taxon>Mycobacteriales</taxon>
        <taxon>Dietziaceae</taxon>
        <taxon>Dietzia</taxon>
    </lineage>
</organism>
<dbReference type="EMBL" id="NTGA01000012">
    <property type="protein sequence ID" value="PAY23847.1"/>
    <property type="molecule type" value="Genomic_DNA"/>
</dbReference>
<keyword evidence="1" id="KW-1133">Transmembrane helix</keyword>
<protein>
    <submittedName>
        <fullName evidence="2">Uncharacterized protein</fullName>
    </submittedName>
</protein>
<evidence type="ECO:0000313" key="2">
    <source>
        <dbReference type="EMBL" id="PAY23847.1"/>
    </source>
</evidence>
<reference evidence="3" key="1">
    <citation type="submission" date="2017-09" db="EMBL/GenBank/DDBJ databases">
        <authorList>
            <person name="Zhang Y."/>
            <person name="Huang X."/>
            <person name="Liu J."/>
            <person name="Lu L."/>
            <person name="Peng K."/>
        </authorList>
    </citation>
    <scope>NUCLEOTIDE SEQUENCE [LARGE SCALE GENOMIC DNA]</scope>
    <source>
        <strain evidence="3">S-XJ-1</strain>
    </source>
</reference>
<dbReference type="OrthoDB" id="4410804at2"/>
<sequence>MVWVWTFAVVIVLVVGAAVLPRRASEPSQGFPWFWVAFPLCVLLATGSLTMWLPLIAATGGVPMYMPLADSHDGVQVLGNDQFWQLHAFTPGRWILPITALVLGGLSAWAWRRGRV</sequence>
<name>A0A2A2WRN3_9ACTN</name>
<evidence type="ECO:0000256" key="1">
    <source>
        <dbReference type="SAM" id="Phobius"/>
    </source>
</evidence>
<dbReference type="AlphaFoldDB" id="A0A2A2WRN3"/>
<evidence type="ECO:0000313" key="3">
    <source>
        <dbReference type="Proteomes" id="UP000218810"/>
    </source>
</evidence>
<keyword evidence="1" id="KW-0812">Transmembrane</keyword>
<dbReference type="RefSeq" id="WP_095717742.1">
    <property type="nucleotide sequence ID" value="NZ_NTGA01000012.1"/>
</dbReference>
<gene>
    <name evidence="2" type="ORF">CEY15_06295</name>
</gene>
<comment type="caution">
    <text evidence="2">The sequence shown here is derived from an EMBL/GenBank/DDBJ whole genome shotgun (WGS) entry which is preliminary data.</text>
</comment>
<keyword evidence="3" id="KW-1185">Reference proteome</keyword>